<dbReference type="GO" id="GO:0036402">
    <property type="term" value="F:proteasome-activating activity"/>
    <property type="evidence" value="ECO:0000318"/>
    <property type="project" value="GO_Central"/>
</dbReference>
<evidence type="ECO:0000256" key="1">
    <source>
        <dbReference type="ARBA" id="ARBA00006914"/>
    </source>
</evidence>
<dbReference type="AlphaFoldDB" id="A9USD6"/>
<dbReference type="Pfam" id="PF00004">
    <property type="entry name" value="AAA"/>
    <property type="match status" value="2"/>
</dbReference>
<comment type="similarity">
    <text evidence="1">Belongs to the AAA ATPase family.</text>
</comment>
<dbReference type="eggNOG" id="KOG0730">
    <property type="taxonomic scope" value="Eukaryota"/>
</dbReference>
<dbReference type="InParanoid" id="A9USD6"/>
<dbReference type="GeneID" id="5888391"/>
<sequence>MALELVRDSFAGVRPLDPTLPWESENSFWTSFELLACLLNLQTRSAGSAFSTHLRGTDLASQQVRRANTIDQELQQHSSFHASKTQLSSERTDGGFVPALIKVAAAYRLSADETHLLSLMTINLCHIKPVSRALLYETNSDLPSSLTLYNIPQLVVEEFLDDKRAHVKDGLILLDNRYDATSDPQFKLTVAAARAIRGLPLQSTDRLKLAGTKLADVLDLTMNGSSGRAMSNSADGLADQHIGDDDDEPHQGSDAEDCDAMSGSGDADDGELRTLLQSVAATQAKVAAAHQELSNSAPKSPASGEDAADAALQPYEDSLAYMEDQFERIMQFIKLSKASISQDLQELNEASYWDRGNAPKHVNTHEFHATLKAIDAKIALRLKMTSDAGHQLPRLELLRTTLKLQPFECDVLALLTGHLLSPVIGKALASDDGMRSLKVDAIIHTFSVRFQDQIFYRKYFHKSSSLVRRGMINVLSLHWDRSNTPYVLIDRRLCDWLVGLDTDISEINEGLNLYTPTADLDAVILPEGTKESILEQVSQHAKFQRYLRRHKLDASPTTTSGLVLLFYGPSGTGKTLMVNAVAKSMKKKVLLINFADMLAHSAEKKGSLSQALFREADMSNAVVFFDECESMFAKRESGGSNILTELLTEIERYPGVVFLATNRAQDLDEAMYRRIHAVYNFSRPSHLQRRLIWNIHTEPEGIQVAADVDWAEISFKYDLSGGFIKNAVGSALGMAIARDGEEAPVIQAEDIHRACRLQMRGHMAMDSFVELRVPKSGLSNVVLTPQQEREVEELILLEKARSVLFADWGFGEAQRHLQSTTALFWGRIGTGKSVLAEAVGFELGRPIKLINVAELLRNASGFQISSSKSKAKKSVLAQAFADAAMANAVIVLDNFGALLSVVGERHLEADALMQDVLFQVQSYEGMVFVLVTSSSAFSSVAHRFESDLFATFKAIVEFDIPPADIRERLWQKLIPDPVPGKQTLDWSQLARAHDLSGGQISGIVYRTCAKVALKPDGQLTTSTLIEECTREKERGAGALGLVMKHLFL</sequence>
<dbReference type="RefSeq" id="XP_001743048.1">
    <property type="nucleotide sequence ID" value="XM_001742996.1"/>
</dbReference>
<gene>
    <name evidence="6" type="ORF">MONBRDRAFT_31207</name>
</gene>
<feature type="domain" description="AAA+ ATPase" evidence="5">
    <location>
        <begin position="818"/>
        <end position="962"/>
    </location>
</feature>
<keyword evidence="7" id="KW-1185">Reference proteome</keyword>
<dbReference type="GO" id="GO:0008540">
    <property type="term" value="C:proteasome regulatory particle, base subcomplex"/>
    <property type="evidence" value="ECO:0000318"/>
    <property type="project" value="GO_Central"/>
</dbReference>
<evidence type="ECO:0000259" key="5">
    <source>
        <dbReference type="SMART" id="SM00382"/>
    </source>
</evidence>
<dbReference type="GO" id="GO:0016887">
    <property type="term" value="F:ATP hydrolysis activity"/>
    <property type="evidence" value="ECO:0007669"/>
    <property type="project" value="InterPro"/>
</dbReference>
<dbReference type="KEGG" id="mbr:MONBRDRAFT_31207"/>
<dbReference type="InterPro" id="IPR054472">
    <property type="entry name" value="WHD"/>
</dbReference>
<dbReference type="OMA" id="CDTFQEQ"/>
<feature type="compositionally biased region" description="Acidic residues" evidence="4">
    <location>
        <begin position="244"/>
        <end position="259"/>
    </location>
</feature>
<dbReference type="SMART" id="SM00382">
    <property type="entry name" value="AAA"/>
    <property type="match status" value="2"/>
</dbReference>
<dbReference type="InterPro" id="IPR003959">
    <property type="entry name" value="ATPase_AAA_core"/>
</dbReference>
<dbReference type="Proteomes" id="UP000001357">
    <property type="component" value="Unassembled WGS sequence"/>
</dbReference>
<evidence type="ECO:0000256" key="4">
    <source>
        <dbReference type="SAM" id="MobiDB-lite"/>
    </source>
</evidence>
<accession>A9USD6</accession>
<dbReference type="GO" id="GO:0043161">
    <property type="term" value="P:proteasome-mediated ubiquitin-dependent protein catabolic process"/>
    <property type="evidence" value="ECO:0000318"/>
    <property type="project" value="GO_Central"/>
</dbReference>
<protein>
    <recommendedName>
        <fullName evidence="5">AAA+ ATPase domain-containing protein</fullName>
    </recommendedName>
</protein>
<dbReference type="Gene3D" id="3.40.50.300">
    <property type="entry name" value="P-loop containing nucleotide triphosphate hydrolases"/>
    <property type="match status" value="2"/>
</dbReference>
<name>A9USD6_MONBE</name>
<feature type="compositionally biased region" description="Polar residues" evidence="4">
    <location>
        <begin position="225"/>
        <end position="234"/>
    </location>
</feature>
<keyword evidence="2" id="KW-0547">Nucleotide-binding</keyword>
<evidence type="ECO:0000313" key="7">
    <source>
        <dbReference type="Proteomes" id="UP000001357"/>
    </source>
</evidence>
<dbReference type="PANTHER" id="PTHR23073">
    <property type="entry name" value="26S PROTEASOME REGULATORY SUBUNIT"/>
    <property type="match status" value="1"/>
</dbReference>
<keyword evidence="3" id="KW-0067">ATP-binding</keyword>
<dbReference type="SUPFAM" id="SSF52540">
    <property type="entry name" value="P-loop containing nucleoside triphosphate hydrolases"/>
    <property type="match status" value="2"/>
</dbReference>
<evidence type="ECO:0000313" key="6">
    <source>
        <dbReference type="EMBL" id="EDQ91762.1"/>
    </source>
</evidence>
<reference evidence="6 7" key="1">
    <citation type="journal article" date="2008" name="Nature">
        <title>The genome of the choanoflagellate Monosiga brevicollis and the origin of metazoans.</title>
        <authorList>
            <consortium name="JGI Sequencing"/>
            <person name="King N."/>
            <person name="Westbrook M.J."/>
            <person name="Young S.L."/>
            <person name="Kuo A."/>
            <person name="Abedin M."/>
            <person name="Chapman J."/>
            <person name="Fairclough S."/>
            <person name="Hellsten U."/>
            <person name="Isogai Y."/>
            <person name="Letunic I."/>
            <person name="Marr M."/>
            <person name="Pincus D."/>
            <person name="Putnam N."/>
            <person name="Rokas A."/>
            <person name="Wright K.J."/>
            <person name="Zuzow R."/>
            <person name="Dirks W."/>
            <person name="Good M."/>
            <person name="Goodstein D."/>
            <person name="Lemons D."/>
            <person name="Li W."/>
            <person name="Lyons J.B."/>
            <person name="Morris A."/>
            <person name="Nichols S."/>
            <person name="Richter D.J."/>
            <person name="Salamov A."/>
            <person name="Bork P."/>
            <person name="Lim W.A."/>
            <person name="Manning G."/>
            <person name="Miller W.T."/>
            <person name="McGinnis W."/>
            <person name="Shapiro H."/>
            <person name="Tjian R."/>
            <person name="Grigoriev I.V."/>
            <person name="Rokhsar D."/>
        </authorList>
    </citation>
    <scope>NUCLEOTIDE SEQUENCE [LARGE SCALE GENOMIC DNA]</scope>
    <source>
        <strain evidence="7">MX1 / ATCC 50154</strain>
    </source>
</reference>
<evidence type="ECO:0000256" key="3">
    <source>
        <dbReference type="ARBA" id="ARBA00022840"/>
    </source>
</evidence>
<evidence type="ECO:0000256" key="2">
    <source>
        <dbReference type="ARBA" id="ARBA00022741"/>
    </source>
</evidence>
<dbReference type="InterPro" id="IPR050221">
    <property type="entry name" value="26S_Proteasome_ATPase"/>
</dbReference>
<feature type="domain" description="AAA+ ATPase" evidence="5">
    <location>
        <begin position="560"/>
        <end position="685"/>
    </location>
</feature>
<dbReference type="EMBL" id="CH991544">
    <property type="protein sequence ID" value="EDQ91762.1"/>
    <property type="molecule type" value="Genomic_DNA"/>
</dbReference>
<dbReference type="InterPro" id="IPR003593">
    <property type="entry name" value="AAA+_ATPase"/>
</dbReference>
<proteinExistence type="inferred from homology"/>
<dbReference type="GO" id="GO:0005524">
    <property type="term" value="F:ATP binding"/>
    <property type="evidence" value="ECO:0007669"/>
    <property type="project" value="UniProtKB-KW"/>
</dbReference>
<dbReference type="CDD" id="cd19481">
    <property type="entry name" value="RecA-like_protease"/>
    <property type="match status" value="1"/>
</dbReference>
<dbReference type="InterPro" id="IPR027417">
    <property type="entry name" value="P-loop_NTPase"/>
</dbReference>
<dbReference type="Pfam" id="PF22977">
    <property type="entry name" value="WHD"/>
    <property type="match status" value="1"/>
</dbReference>
<feature type="region of interest" description="Disordered" evidence="4">
    <location>
        <begin position="225"/>
        <end position="268"/>
    </location>
</feature>
<organism evidence="6 7">
    <name type="scientific">Monosiga brevicollis</name>
    <name type="common">Choanoflagellate</name>
    <dbReference type="NCBI Taxonomy" id="81824"/>
    <lineage>
        <taxon>Eukaryota</taxon>
        <taxon>Choanoflagellata</taxon>
        <taxon>Craspedida</taxon>
        <taxon>Salpingoecidae</taxon>
        <taxon>Monosiga</taxon>
    </lineage>
</organism>
<dbReference type="STRING" id="81824.A9USD6"/>